<accession>A0AAN9DYW4</accession>
<comment type="caution">
    <text evidence="1">The sequence shown here is derived from an EMBL/GenBank/DDBJ whole genome shotgun (WGS) entry which is preliminary data.</text>
</comment>
<sequence length="122" mass="14104">MLYQSQSADDLPVSQFFAQQGHSSSAVALDESYCHDFAIGEIAAMEAVYLTISVHYVMFDYCEYTVLMMLLQPCLVYDLKCMLDQHNAYARAFRCVRDWNCCHPSLNISLKLIRHRSNDHRI</sequence>
<protein>
    <submittedName>
        <fullName evidence="1">Uncharacterized protein</fullName>
    </submittedName>
</protein>
<proteinExistence type="predicted"/>
<evidence type="ECO:0000313" key="1">
    <source>
        <dbReference type="EMBL" id="KAK7243418.1"/>
    </source>
</evidence>
<gene>
    <name evidence="1" type="ORF">RIF29_38213</name>
</gene>
<reference evidence="1 2" key="1">
    <citation type="submission" date="2024-01" db="EMBL/GenBank/DDBJ databases">
        <title>The genomes of 5 underutilized Papilionoideae crops provide insights into root nodulation and disease resistanc.</title>
        <authorList>
            <person name="Yuan L."/>
        </authorList>
    </citation>
    <scope>NUCLEOTIDE SEQUENCE [LARGE SCALE GENOMIC DNA]</scope>
    <source>
        <strain evidence="1">ZHUSHIDOU_FW_LH</strain>
        <tissue evidence="1">Leaf</tissue>
    </source>
</reference>
<name>A0AAN9DYW4_CROPI</name>
<keyword evidence="2" id="KW-1185">Reference proteome</keyword>
<dbReference type="EMBL" id="JAYWIO010000008">
    <property type="protein sequence ID" value="KAK7243418.1"/>
    <property type="molecule type" value="Genomic_DNA"/>
</dbReference>
<organism evidence="1 2">
    <name type="scientific">Crotalaria pallida</name>
    <name type="common">Smooth rattlebox</name>
    <name type="synonym">Crotalaria striata</name>
    <dbReference type="NCBI Taxonomy" id="3830"/>
    <lineage>
        <taxon>Eukaryota</taxon>
        <taxon>Viridiplantae</taxon>
        <taxon>Streptophyta</taxon>
        <taxon>Embryophyta</taxon>
        <taxon>Tracheophyta</taxon>
        <taxon>Spermatophyta</taxon>
        <taxon>Magnoliopsida</taxon>
        <taxon>eudicotyledons</taxon>
        <taxon>Gunneridae</taxon>
        <taxon>Pentapetalae</taxon>
        <taxon>rosids</taxon>
        <taxon>fabids</taxon>
        <taxon>Fabales</taxon>
        <taxon>Fabaceae</taxon>
        <taxon>Papilionoideae</taxon>
        <taxon>50 kb inversion clade</taxon>
        <taxon>genistoids sensu lato</taxon>
        <taxon>core genistoids</taxon>
        <taxon>Crotalarieae</taxon>
        <taxon>Crotalaria</taxon>
    </lineage>
</organism>
<dbReference type="AlphaFoldDB" id="A0AAN9DYW4"/>
<dbReference type="Proteomes" id="UP001372338">
    <property type="component" value="Unassembled WGS sequence"/>
</dbReference>
<evidence type="ECO:0000313" key="2">
    <source>
        <dbReference type="Proteomes" id="UP001372338"/>
    </source>
</evidence>